<name>A0A9E9LWW0_9BURK</name>
<evidence type="ECO:0000313" key="2">
    <source>
        <dbReference type="Proteomes" id="UP001156215"/>
    </source>
</evidence>
<sequence>MRPDPSYPYEVISGDASEERLLEIAESILNKKKGLAFSIDEIVSDLKNLHHNLH</sequence>
<gene>
    <name evidence="1" type="ORF">NB640_01345</name>
</gene>
<dbReference type="KEGG" id="ovb:NB640_01345"/>
<reference evidence="1" key="1">
    <citation type="journal article" date="2022" name="Front. Microbiol.">
        <title>New perspectives on an old grouping: The genomic and phenotypic variability of Oxalobacter formigenes and the implications for calcium oxalate stone prevention.</title>
        <authorList>
            <person name="Chmiel J.A."/>
            <person name="Carr C."/>
            <person name="Stuivenberg G.A."/>
            <person name="Venema R."/>
            <person name="Chanyi R.M."/>
            <person name="Al K.F."/>
            <person name="Giguere D."/>
            <person name="Say H."/>
            <person name="Akouris P.P."/>
            <person name="Dominguez Romero S.A."/>
            <person name="Kwong A."/>
            <person name="Tai V."/>
            <person name="Koval S.F."/>
            <person name="Razvi H."/>
            <person name="Bjazevic J."/>
            <person name="Burton J.P."/>
        </authorList>
    </citation>
    <scope>NUCLEOTIDE SEQUENCE</scope>
    <source>
        <strain evidence="1">WoOx3</strain>
    </source>
</reference>
<protein>
    <submittedName>
        <fullName evidence="1">Uncharacterized protein</fullName>
    </submittedName>
</protein>
<evidence type="ECO:0000313" key="1">
    <source>
        <dbReference type="EMBL" id="WAW10339.1"/>
    </source>
</evidence>
<dbReference type="AlphaFoldDB" id="A0A9E9LWW0"/>
<dbReference type="Proteomes" id="UP001156215">
    <property type="component" value="Chromosome"/>
</dbReference>
<dbReference type="RefSeq" id="WP_269309349.1">
    <property type="nucleotide sequence ID" value="NZ_CP098242.1"/>
</dbReference>
<keyword evidence="2" id="KW-1185">Reference proteome</keyword>
<organism evidence="1 2">
    <name type="scientific">Oxalobacter vibrioformis</name>
    <dbReference type="NCBI Taxonomy" id="933080"/>
    <lineage>
        <taxon>Bacteria</taxon>
        <taxon>Pseudomonadati</taxon>
        <taxon>Pseudomonadota</taxon>
        <taxon>Betaproteobacteria</taxon>
        <taxon>Burkholderiales</taxon>
        <taxon>Oxalobacteraceae</taxon>
        <taxon>Oxalobacter</taxon>
    </lineage>
</organism>
<accession>A0A9E9LWW0</accession>
<proteinExistence type="predicted"/>
<dbReference type="EMBL" id="CP098242">
    <property type="protein sequence ID" value="WAW10339.1"/>
    <property type="molecule type" value="Genomic_DNA"/>
</dbReference>